<accession>A0A1V6C5I5</accession>
<dbReference type="SUPFAM" id="SSF54523">
    <property type="entry name" value="Pili subunits"/>
    <property type="match status" value="1"/>
</dbReference>
<feature type="domain" description="DUF1559" evidence="2">
    <location>
        <begin position="31"/>
        <end position="76"/>
    </location>
</feature>
<dbReference type="InterPro" id="IPR012902">
    <property type="entry name" value="N_methyl_site"/>
</dbReference>
<dbReference type="Gene3D" id="3.30.700.10">
    <property type="entry name" value="Glycoprotein, Type 4 Pilin"/>
    <property type="match status" value="1"/>
</dbReference>
<evidence type="ECO:0000259" key="2">
    <source>
        <dbReference type="Pfam" id="PF07596"/>
    </source>
</evidence>
<name>A0A1V6C5I5_UNCT6</name>
<dbReference type="GO" id="GO:0015627">
    <property type="term" value="C:type II protein secretion system complex"/>
    <property type="evidence" value="ECO:0007669"/>
    <property type="project" value="InterPro"/>
</dbReference>
<dbReference type="Pfam" id="PF07963">
    <property type="entry name" value="N_methyl"/>
    <property type="match status" value="1"/>
</dbReference>
<dbReference type="PROSITE" id="PS00409">
    <property type="entry name" value="PROKAR_NTER_METHYL"/>
    <property type="match status" value="1"/>
</dbReference>
<evidence type="ECO:0000256" key="1">
    <source>
        <dbReference type="ARBA" id="ARBA00022481"/>
    </source>
</evidence>
<dbReference type="PRINTS" id="PR00813">
    <property type="entry name" value="BCTERIALGSPG"/>
</dbReference>
<dbReference type="EMBL" id="MWDQ01000138">
    <property type="protein sequence ID" value="OQB72177.1"/>
    <property type="molecule type" value="Genomic_DNA"/>
</dbReference>
<reference evidence="3" key="1">
    <citation type="submission" date="2017-02" db="EMBL/GenBank/DDBJ databases">
        <title>Delving into the versatile metabolic prowess of the omnipresent phylum Bacteroidetes.</title>
        <authorList>
            <person name="Nobu M.K."/>
            <person name="Mei R."/>
            <person name="Narihiro T."/>
            <person name="Kuroda K."/>
            <person name="Liu W.-T."/>
        </authorList>
    </citation>
    <scope>NUCLEOTIDE SEQUENCE</scope>
    <source>
        <strain evidence="3">ADurb.Bin131</strain>
    </source>
</reference>
<dbReference type="AlphaFoldDB" id="A0A1V6C5I5"/>
<dbReference type="PANTHER" id="PTHR30093">
    <property type="entry name" value="GENERAL SECRETION PATHWAY PROTEIN G"/>
    <property type="match status" value="1"/>
</dbReference>
<dbReference type="InterPro" id="IPR011453">
    <property type="entry name" value="DUF1559"/>
</dbReference>
<dbReference type="NCBIfam" id="TIGR02532">
    <property type="entry name" value="IV_pilin_GFxxxE"/>
    <property type="match status" value="1"/>
</dbReference>
<protein>
    <submittedName>
        <fullName evidence="3">Fimbrial protein</fullName>
    </submittedName>
</protein>
<dbReference type="InterPro" id="IPR000983">
    <property type="entry name" value="Bac_GSPG_pilin"/>
</dbReference>
<dbReference type="InterPro" id="IPR045584">
    <property type="entry name" value="Pilin-like"/>
</dbReference>
<evidence type="ECO:0000313" key="3">
    <source>
        <dbReference type="EMBL" id="OQB72177.1"/>
    </source>
</evidence>
<proteinExistence type="predicted"/>
<dbReference type="Proteomes" id="UP000485562">
    <property type="component" value="Unassembled WGS sequence"/>
</dbReference>
<comment type="caution">
    <text evidence="3">The sequence shown here is derived from an EMBL/GenBank/DDBJ whole genome shotgun (WGS) entry which is preliminary data.</text>
</comment>
<gene>
    <name evidence="3" type="primary">fimA_2</name>
    <name evidence="3" type="ORF">BWX89_01420</name>
</gene>
<organism evidence="3">
    <name type="scientific">candidate division TA06 bacterium ADurb.Bin131</name>
    <dbReference type="NCBI Taxonomy" id="1852827"/>
    <lineage>
        <taxon>Bacteria</taxon>
        <taxon>Bacteria division TA06</taxon>
    </lineage>
</organism>
<sequence length="232" mass="25459">MKRKGFTLIELLVVIAIIAILASMLLPALSRAREQARRGVCMSNLKQIGLALRMYSQDYDEFFPSISGYATGTTSNETRDAFCLLYGRVYNATGTTSKPCPNYLKNTEMMICPSSNDTKYTVDPEDVDTAFAPSFTRVAGNCSYAYARGLDEKTQPESALVCDKVYQEADHGAWTVANAYLTDTYDNHGKDGINVLYVGGNASWVAANSRGTTDKGYLPVEQIPNIVRIANP</sequence>
<dbReference type="GO" id="GO:0015628">
    <property type="term" value="P:protein secretion by the type II secretion system"/>
    <property type="evidence" value="ECO:0007669"/>
    <property type="project" value="InterPro"/>
</dbReference>
<dbReference type="Pfam" id="PF07596">
    <property type="entry name" value="SBP_bac_10"/>
    <property type="match status" value="1"/>
</dbReference>
<keyword evidence="1" id="KW-0488">Methylation</keyword>